<proteinExistence type="predicted"/>
<evidence type="ECO:0000259" key="1">
    <source>
        <dbReference type="Pfam" id="PF13612"/>
    </source>
</evidence>
<reference evidence="3" key="1">
    <citation type="submission" date="2017-11" db="EMBL/GenBank/DDBJ databases">
        <authorList>
            <person name="Watanabe M."/>
            <person name="Kojima H."/>
        </authorList>
    </citation>
    <scope>NUCLEOTIDE SEQUENCE [LARGE SCALE GENOMIC DNA]</scope>
    <source>
        <strain evidence="3">Tokyo 01</strain>
    </source>
</reference>
<evidence type="ECO:0000313" key="3">
    <source>
        <dbReference type="Proteomes" id="UP000288096"/>
    </source>
</evidence>
<evidence type="ECO:0000313" key="2">
    <source>
        <dbReference type="EMBL" id="GBC63467.1"/>
    </source>
</evidence>
<dbReference type="Pfam" id="PF13612">
    <property type="entry name" value="DDE_Tnp_1_3"/>
    <property type="match status" value="1"/>
</dbReference>
<keyword evidence="3" id="KW-1185">Reference proteome</keyword>
<protein>
    <submittedName>
        <fullName evidence="2">IS982 family transposase</fullName>
    </submittedName>
</protein>
<reference evidence="3" key="2">
    <citation type="submission" date="2019-01" db="EMBL/GenBank/DDBJ databases">
        <title>Genome sequence of Desulfonema ishimotonii strain Tokyo 01.</title>
        <authorList>
            <person name="Fukui M."/>
        </authorList>
    </citation>
    <scope>NUCLEOTIDE SEQUENCE [LARGE SCALE GENOMIC DNA]</scope>
    <source>
        <strain evidence="3">Tokyo 01</strain>
    </source>
</reference>
<dbReference type="AlphaFoldDB" id="A0A401G2L1"/>
<dbReference type="InterPro" id="IPR025668">
    <property type="entry name" value="Tnp_DDE_dom"/>
</dbReference>
<organism evidence="2 3">
    <name type="scientific">Desulfonema ishimotonii</name>
    <dbReference type="NCBI Taxonomy" id="45657"/>
    <lineage>
        <taxon>Bacteria</taxon>
        <taxon>Pseudomonadati</taxon>
        <taxon>Thermodesulfobacteriota</taxon>
        <taxon>Desulfobacteria</taxon>
        <taxon>Desulfobacterales</taxon>
        <taxon>Desulfococcaceae</taxon>
        <taxon>Desulfonema</taxon>
    </lineage>
</organism>
<dbReference type="Proteomes" id="UP000288096">
    <property type="component" value="Unassembled WGS sequence"/>
</dbReference>
<gene>
    <name evidence="2" type="ORF">DENIS_4461</name>
</gene>
<dbReference type="OrthoDB" id="5620529at2"/>
<accession>A0A401G2L1</accession>
<name>A0A401G2L1_9BACT</name>
<comment type="caution">
    <text evidence="2">The sequence shown here is derived from an EMBL/GenBank/DDBJ whole genome shotgun (WGS) entry which is preliminary data.</text>
</comment>
<feature type="domain" description="Transposase DDE" evidence="1">
    <location>
        <begin position="1"/>
        <end position="96"/>
    </location>
</feature>
<sequence length="132" mass="14976">MAVHITSGNTDGRKPVRQLVKHLKGKLFGDKGYISKKLAEDLAEQGLQLITTLKKNMKKRDISLLDRILLRKRAVIETANDLLKNFFQIEHSRHRSASGFVANLFSALVAYSFYPKKPEMRGINLQKALMPV</sequence>
<dbReference type="EMBL" id="BEXT01000001">
    <property type="protein sequence ID" value="GBC63467.1"/>
    <property type="molecule type" value="Genomic_DNA"/>
</dbReference>